<evidence type="ECO:0000313" key="2">
    <source>
        <dbReference type="EMBL" id="SEP24049.1"/>
    </source>
</evidence>
<dbReference type="EMBL" id="FODV01000025">
    <property type="protein sequence ID" value="SEP24049.1"/>
    <property type="molecule type" value="Genomic_DNA"/>
</dbReference>
<proteinExistence type="predicted"/>
<name>A0A1H8W8V4_9EURY</name>
<keyword evidence="1" id="KW-0472">Membrane</keyword>
<accession>A0A1H8W8V4</accession>
<keyword evidence="1" id="KW-1133">Transmembrane helix</keyword>
<keyword evidence="3" id="KW-1185">Reference proteome</keyword>
<organism evidence="2 3">
    <name type="scientific">Halogranum amylolyticum</name>
    <dbReference type="NCBI Taxonomy" id="660520"/>
    <lineage>
        <taxon>Archaea</taxon>
        <taxon>Methanobacteriati</taxon>
        <taxon>Methanobacteriota</taxon>
        <taxon>Stenosarchaea group</taxon>
        <taxon>Halobacteria</taxon>
        <taxon>Halobacteriales</taxon>
        <taxon>Haloferacaceae</taxon>
    </lineage>
</organism>
<reference evidence="3" key="1">
    <citation type="submission" date="2016-10" db="EMBL/GenBank/DDBJ databases">
        <authorList>
            <person name="Varghese N."/>
            <person name="Submissions S."/>
        </authorList>
    </citation>
    <scope>NUCLEOTIDE SEQUENCE [LARGE SCALE GENOMIC DNA]</scope>
    <source>
        <strain evidence="3">CGMCC 1.10121</strain>
    </source>
</reference>
<gene>
    <name evidence="2" type="ORF">SAMN04487948_12550</name>
</gene>
<dbReference type="AlphaFoldDB" id="A0A1H8W8V4"/>
<dbReference type="Proteomes" id="UP000199126">
    <property type="component" value="Unassembled WGS sequence"/>
</dbReference>
<sequence>MSEPSQTPPENKIAKAVDVLRVGTWSLLTLVVAALLVIPVVGPYLLGNPAVAGGAPLLFGVLLGGLFAATLCAVVAEVLLY</sequence>
<feature type="transmembrane region" description="Helical" evidence="1">
    <location>
        <begin position="22"/>
        <end position="45"/>
    </location>
</feature>
<keyword evidence="1" id="KW-0812">Transmembrane</keyword>
<dbReference type="RefSeq" id="WP_089827676.1">
    <property type="nucleotide sequence ID" value="NZ_FODV01000025.1"/>
</dbReference>
<evidence type="ECO:0000256" key="1">
    <source>
        <dbReference type="SAM" id="Phobius"/>
    </source>
</evidence>
<feature type="transmembrane region" description="Helical" evidence="1">
    <location>
        <begin position="57"/>
        <end position="80"/>
    </location>
</feature>
<protein>
    <submittedName>
        <fullName evidence="2">Uncharacterized protein</fullName>
    </submittedName>
</protein>
<evidence type="ECO:0000313" key="3">
    <source>
        <dbReference type="Proteomes" id="UP000199126"/>
    </source>
</evidence>